<dbReference type="EC" id="4.2.1.130" evidence="1"/>
<dbReference type="OrthoDB" id="543156at2759"/>
<dbReference type="STRING" id="1441469.A0A225AKW9"/>
<dbReference type="Pfam" id="PF17124">
    <property type="entry name" value="ThiJ_like"/>
    <property type="match status" value="1"/>
</dbReference>
<dbReference type="GO" id="GO:0019172">
    <property type="term" value="F:glyoxalase III activity"/>
    <property type="evidence" value="ECO:0007669"/>
    <property type="project" value="UniProtKB-EC"/>
</dbReference>
<dbReference type="RefSeq" id="XP_020122342.1">
    <property type="nucleotide sequence ID" value="XM_020264252.1"/>
</dbReference>
<keyword evidence="4" id="KW-1185">Reference proteome</keyword>
<comment type="caution">
    <text evidence="3">The sequence shown here is derived from an EMBL/GenBank/DDBJ whole genome shotgun (WGS) entry which is preliminary data.</text>
</comment>
<gene>
    <name evidence="3" type="ORF">UA08_02232</name>
</gene>
<dbReference type="PANTHER" id="PTHR48094">
    <property type="entry name" value="PROTEIN/NUCLEIC ACID DEGLYCASE DJ-1-RELATED"/>
    <property type="match status" value="1"/>
</dbReference>
<reference evidence="3 4" key="1">
    <citation type="submission" date="2015-06" db="EMBL/GenBank/DDBJ databases">
        <title>Talaromyces atroroseus IBT 11181 draft genome.</title>
        <authorList>
            <person name="Rasmussen K.B."/>
            <person name="Rasmussen S."/>
            <person name="Petersen B."/>
            <person name="Sicheritz-Ponten T."/>
            <person name="Mortensen U.H."/>
            <person name="Thrane U."/>
        </authorList>
    </citation>
    <scope>NUCLEOTIDE SEQUENCE [LARGE SCALE GENOMIC DNA]</scope>
    <source>
        <strain evidence="3 4">IBT 11181</strain>
    </source>
</reference>
<evidence type="ECO:0000256" key="1">
    <source>
        <dbReference type="ARBA" id="ARBA00013134"/>
    </source>
</evidence>
<dbReference type="AlphaFoldDB" id="A0A225AKW9"/>
<dbReference type="InterPro" id="IPR050325">
    <property type="entry name" value="Prot/Nucl_acid_deglycase"/>
</dbReference>
<dbReference type="Gene3D" id="3.40.50.880">
    <property type="match status" value="1"/>
</dbReference>
<dbReference type="GO" id="GO:0005737">
    <property type="term" value="C:cytoplasm"/>
    <property type="evidence" value="ECO:0007669"/>
    <property type="project" value="TreeGrafter"/>
</dbReference>
<evidence type="ECO:0000313" key="3">
    <source>
        <dbReference type="EMBL" id="OKL62221.1"/>
    </source>
</evidence>
<dbReference type="GO" id="GO:0019243">
    <property type="term" value="P:methylglyoxal catabolic process to D-lactate via S-lactoyl-glutathione"/>
    <property type="evidence" value="ECO:0007669"/>
    <property type="project" value="TreeGrafter"/>
</dbReference>
<dbReference type="PANTHER" id="PTHR48094:SF22">
    <property type="entry name" value="DJ-1_PFPI DOMAIN-CONTAINING PROTEIN"/>
    <property type="match status" value="1"/>
</dbReference>
<comment type="catalytic activity">
    <reaction evidence="2">
        <text>methylglyoxal + H2O = (R)-lactate + H(+)</text>
        <dbReference type="Rhea" id="RHEA:27754"/>
        <dbReference type="ChEBI" id="CHEBI:15377"/>
        <dbReference type="ChEBI" id="CHEBI:15378"/>
        <dbReference type="ChEBI" id="CHEBI:16004"/>
        <dbReference type="ChEBI" id="CHEBI:17158"/>
        <dbReference type="EC" id="4.2.1.130"/>
    </reaction>
</comment>
<dbReference type="EMBL" id="LFMY01000003">
    <property type="protein sequence ID" value="OKL62221.1"/>
    <property type="molecule type" value="Genomic_DNA"/>
</dbReference>
<proteinExistence type="predicted"/>
<evidence type="ECO:0000256" key="2">
    <source>
        <dbReference type="ARBA" id="ARBA00048082"/>
    </source>
</evidence>
<dbReference type="InterPro" id="IPR032633">
    <property type="entry name" value="ThiJ-like"/>
</dbReference>
<dbReference type="SUPFAM" id="SSF52317">
    <property type="entry name" value="Class I glutamine amidotransferase-like"/>
    <property type="match status" value="1"/>
</dbReference>
<sequence length="259" mass="28050">MPDKKILIVVSDADSIVVTKSSGSSTSTNQQVQQPTGFFLMELAKPLSQILEAGYEVTFASPNGQRPVPDPNSESLMAFAGNFYERQREKDLIQRMKRENGFNSPRQFKSFSNYELDSFAGIFIPGGHAPLRDLSNDPELGRILKHFHSKGKPTAAICHGLIAFLSTRCAWEVGGEFAYKGYKLTSFSDAEEKAVETMLGGEINPKLESALAHAGAVMVEGAREKVGYITVDKEVVSGGNPLAAQDLGRQFVGMLAGAA</sequence>
<dbReference type="GeneID" id="31001987"/>
<protein>
    <recommendedName>
        <fullName evidence="1">D-lactate dehydratase</fullName>
        <ecNumber evidence="1">4.2.1.130</ecNumber>
    </recommendedName>
</protein>
<accession>A0A225AKW9</accession>
<name>A0A225AKW9_TALAT</name>
<dbReference type="Proteomes" id="UP000214365">
    <property type="component" value="Unassembled WGS sequence"/>
</dbReference>
<dbReference type="InterPro" id="IPR029062">
    <property type="entry name" value="Class_I_gatase-like"/>
</dbReference>
<dbReference type="CDD" id="cd03141">
    <property type="entry name" value="GATase1_Hsp31_like"/>
    <property type="match status" value="1"/>
</dbReference>
<evidence type="ECO:0000313" key="4">
    <source>
        <dbReference type="Proteomes" id="UP000214365"/>
    </source>
</evidence>
<organism evidence="3 4">
    <name type="scientific">Talaromyces atroroseus</name>
    <dbReference type="NCBI Taxonomy" id="1441469"/>
    <lineage>
        <taxon>Eukaryota</taxon>
        <taxon>Fungi</taxon>
        <taxon>Dikarya</taxon>
        <taxon>Ascomycota</taxon>
        <taxon>Pezizomycotina</taxon>
        <taxon>Eurotiomycetes</taxon>
        <taxon>Eurotiomycetidae</taxon>
        <taxon>Eurotiales</taxon>
        <taxon>Trichocomaceae</taxon>
        <taxon>Talaromyces</taxon>
        <taxon>Talaromyces sect. Trachyspermi</taxon>
    </lineage>
</organism>